<dbReference type="RefSeq" id="WP_106394173.1">
    <property type="nucleotide sequence ID" value="NZ_PVNK01000211.1"/>
</dbReference>
<dbReference type="OrthoDB" id="9781481at2"/>
<reference evidence="3 4" key="1">
    <citation type="submission" date="2018-03" db="EMBL/GenBank/DDBJ databases">
        <title>Draft Genome Sequences of the Obligatory Marine Myxobacteria Enhygromyxa salina SWB005.</title>
        <authorList>
            <person name="Poehlein A."/>
            <person name="Moghaddam J.A."/>
            <person name="Harms H."/>
            <person name="Alanjari M."/>
            <person name="Koenig G.M."/>
            <person name="Daniel R."/>
            <person name="Schaeberle T.F."/>
        </authorList>
    </citation>
    <scope>NUCLEOTIDE SEQUENCE [LARGE SCALE GENOMIC DNA]</scope>
    <source>
        <strain evidence="3 4">SWB005</strain>
    </source>
</reference>
<evidence type="ECO:0000259" key="2">
    <source>
        <dbReference type="SMART" id="SM00382"/>
    </source>
</evidence>
<dbReference type="Gene3D" id="3.40.50.300">
    <property type="entry name" value="P-loop containing nucleotide triphosphate hydrolases"/>
    <property type="match status" value="1"/>
</dbReference>
<feature type="compositionally biased region" description="Acidic residues" evidence="1">
    <location>
        <begin position="401"/>
        <end position="418"/>
    </location>
</feature>
<keyword evidence="3" id="KW-0378">Hydrolase</keyword>
<accession>A0A2S9XHS4</accession>
<dbReference type="EMBL" id="PVNK01000211">
    <property type="protein sequence ID" value="PRP92412.1"/>
    <property type="molecule type" value="Genomic_DNA"/>
</dbReference>
<keyword evidence="4" id="KW-1185">Reference proteome</keyword>
<dbReference type="AlphaFoldDB" id="A0A2S9XHS4"/>
<dbReference type="SUPFAM" id="SSF52540">
    <property type="entry name" value="P-loop containing nucleoside triphosphate hydrolases"/>
    <property type="match status" value="1"/>
</dbReference>
<comment type="caution">
    <text evidence="3">The sequence shown here is derived from an EMBL/GenBank/DDBJ whole genome shotgun (WGS) entry which is preliminary data.</text>
</comment>
<name>A0A2S9XHS4_9BACT</name>
<dbReference type="InterPro" id="IPR003593">
    <property type="entry name" value="AAA+_ATPase"/>
</dbReference>
<organism evidence="3 4">
    <name type="scientific">Enhygromyxa salina</name>
    <dbReference type="NCBI Taxonomy" id="215803"/>
    <lineage>
        <taxon>Bacteria</taxon>
        <taxon>Pseudomonadati</taxon>
        <taxon>Myxococcota</taxon>
        <taxon>Polyangia</taxon>
        <taxon>Nannocystales</taxon>
        <taxon>Nannocystaceae</taxon>
        <taxon>Enhygromyxa</taxon>
    </lineage>
</organism>
<evidence type="ECO:0000313" key="4">
    <source>
        <dbReference type="Proteomes" id="UP000237968"/>
    </source>
</evidence>
<dbReference type="SMART" id="SM00382">
    <property type="entry name" value="AAA"/>
    <property type="match status" value="1"/>
</dbReference>
<sequence length="750" mass="83854">MAYTDEDLRSLCNTVEAKPPDWVSGWRQGAAALLREVAQAPPELRRSREFQRKLWESEAITSTGMGSVKVDVALDDEDFREWLATEAMAPLPEGKVIKAAHIKTIFDRLVAQFEGRRTPWLKILRLLSALFPTEFTTLASRRLLHEIAGWFLADPPKGALAVNRAIVGRLNDVLGPVAHDDYDALAARMSLPWLMHLHRSNAETEEDVTEVVTNTGEAKLKPLPAARRRKGMTASRGYFQSVLAMLQAVEGGLTREDFIDFLRTEQPGKKDSSHGTTISVLQGELGVVYRDGRVYKLTPSGRAVLETGDPDELAKWLLTRILGFDLALIHVRDHGPIRNTDLLRAIQKANPGWTGTVAPSAIVGWCNHLGLFTPENRLWVLTERGREWAKQIHWEPAILEPIDEPDGADEPDEEEEALTTDVGGIQKSPFDELYAGLTYNFPRALVAELHAGLWAHPRRHFAVLTGLSGAGKTQLARQYGLALAGGGEAARARVKIIAVQPGWYDPGPLLGYVNPIQPTAYVRTPVLEFLRQAVSRPEAPHVLILDEMNLSRPEQYLAPLLSAMETGDRIDLHSEGDMHDGVEKRIPYPSNLVIIGTVNMDETTHGLSDKVLDRAFTLEFWDIDINDYAGWDRTNLGKQDTERLRTALTELMQALVPARLHFGWRVVDDVVDFLARNQEHGGQLEFDAALDAIVYAKIVPKLRGDDSPRFRAALDETKKVAKRYKLERCLSKLEELEHDLTTTGSARFWR</sequence>
<dbReference type="GO" id="GO:0016787">
    <property type="term" value="F:hydrolase activity"/>
    <property type="evidence" value="ECO:0007669"/>
    <property type="project" value="UniProtKB-KW"/>
</dbReference>
<proteinExistence type="predicted"/>
<evidence type="ECO:0000256" key="1">
    <source>
        <dbReference type="SAM" id="MobiDB-lite"/>
    </source>
</evidence>
<feature type="domain" description="AAA+ ATPase" evidence="2">
    <location>
        <begin position="458"/>
        <end position="626"/>
    </location>
</feature>
<dbReference type="Proteomes" id="UP000237968">
    <property type="component" value="Unassembled WGS sequence"/>
</dbReference>
<dbReference type="EC" id="3.1.21.-" evidence="3"/>
<gene>
    <name evidence="3" type="primary">mcrB</name>
    <name evidence="3" type="ORF">ENSA5_49200</name>
</gene>
<dbReference type="InterPro" id="IPR027417">
    <property type="entry name" value="P-loop_NTPase"/>
</dbReference>
<feature type="region of interest" description="Disordered" evidence="1">
    <location>
        <begin position="401"/>
        <end position="421"/>
    </location>
</feature>
<protein>
    <submittedName>
        <fullName evidence="3">5-methylcytosine-specific restriction enzyme B</fullName>
        <ecNumber evidence="3">3.1.21.-</ecNumber>
    </submittedName>
</protein>
<evidence type="ECO:0000313" key="3">
    <source>
        <dbReference type="EMBL" id="PRP92412.1"/>
    </source>
</evidence>